<dbReference type="EMBL" id="JBHMCE010000020">
    <property type="protein sequence ID" value="MFB9533664.1"/>
    <property type="molecule type" value="Genomic_DNA"/>
</dbReference>
<dbReference type="Proteomes" id="UP001589646">
    <property type="component" value="Unassembled WGS sequence"/>
</dbReference>
<gene>
    <name evidence="1" type="ORF">ACFFRN_44335</name>
</gene>
<organism evidence="1 2">
    <name type="scientific">Nonomuraea roseola</name>
    <dbReference type="NCBI Taxonomy" id="46179"/>
    <lineage>
        <taxon>Bacteria</taxon>
        <taxon>Bacillati</taxon>
        <taxon>Actinomycetota</taxon>
        <taxon>Actinomycetes</taxon>
        <taxon>Streptosporangiales</taxon>
        <taxon>Streptosporangiaceae</taxon>
        <taxon>Nonomuraea</taxon>
    </lineage>
</organism>
<sequence length="65" mass="7184">MFADPRSPPERHRFVVATEDLSRADPVPAILAWLRAHPAVTAALGGPDRVGAYSEEPYPRLRVAY</sequence>
<reference evidence="1 2" key="1">
    <citation type="submission" date="2024-09" db="EMBL/GenBank/DDBJ databases">
        <authorList>
            <person name="Sun Q."/>
            <person name="Mori K."/>
        </authorList>
    </citation>
    <scope>NUCLEOTIDE SEQUENCE [LARGE SCALE GENOMIC DNA]</scope>
    <source>
        <strain evidence="1 2">JCM 3323</strain>
    </source>
</reference>
<evidence type="ECO:0000313" key="1">
    <source>
        <dbReference type="EMBL" id="MFB9533664.1"/>
    </source>
</evidence>
<comment type="caution">
    <text evidence="1">The sequence shown here is derived from an EMBL/GenBank/DDBJ whole genome shotgun (WGS) entry which is preliminary data.</text>
</comment>
<dbReference type="RefSeq" id="WP_346125679.1">
    <property type="nucleotide sequence ID" value="NZ_BAAAXC010000015.1"/>
</dbReference>
<protein>
    <submittedName>
        <fullName evidence="1">Uncharacterized protein</fullName>
    </submittedName>
</protein>
<evidence type="ECO:0000313" key="2">
    <source>
        <dbReference type="Proteomes" id="UP001589646"/>
    </source>
</evidence>
<accession>A0ABV5QE95</accession>
<proteinExistence type="predicted"/>
<keyword evidence="2" id="KW-1185">Reference proteome</keyword>
<name>A0ABV5QE95_9ACTN</name>